<comment type="caution">
    <text evidence="3">The sequence shown here is derived from an EMBL/GenBank/DDBJ whole genome shotgun (WGS) entry which is preliminary data.</text>
</comment>
<feature type="region of interest" description="Disordered" evidence="1">
    <location>
        <begin position="257"/>
        <end position="283"/>
    </location>
</feature>
<organism evidence="3 4">
    <name type="scientific">Trypanosoma rangeli</name>
    <dbReference type="NCBI Taxonomy" id="5698"/>
    <lineage>
        <taxon>Eukaryota</taxon>
        <taxon>Discoba</taxon>
        <taxon>Euglenozoa</taxon>
        <taxon>Kinetoplastea</taxon>
        <taxon>Metakinetoplastina</taxon>
        <taxon>Trypanosomatida</taxon>
        <taxon>Trypanosomatidae</taxon>
        <taxon>Trypanosoma</taxon>
        <taxon>Herpetosoma</taxon>
    </lineage>
</organism>
<feature type="chain" id="PRO_5019544889" evidence="2">
    <location>
        <begin position="16"/>
        <end position="370"/>
    </location>
</feature>
<evidence type="ECO:0000313" key="4">
    <source>
        <dbReference type="Proteomes" id="UP000283634"/>
    </source>
</evidence>
<sequence>MTGLLFSRSFTVVAALLFRPDVSLVLVRTRIEGGREGVRASLEVGRIRVGKMLTAGTACYRDVLDRLSQRLALILQEAEAYNQQHHRHGDSEKEEVLHVAGEDVLASLQPNPLLSWPPLRMQHRVDALRAQLSERKELQEMVRNVDTSMRELRQEFFIDVEGAAASHLRSDGCDVYAKFGHRAFTDGLKHGGCNSGGVAAQEAAVRRIVWLHQQLRRHKEDFRDLRKRASQAWLRLQPQFENIADVCGRIFHATASNDDGGGENIHENNGDGNGTTMGTKTDDPGELHALCRRNGERAWRLQSRLQRVLSLYQQVTARTNLELCRVELEVQAMERQSPHAEELMFPHYGGGVDEVGVTDQPPACSKADLV</sequence>
<gene>
    <name evidence="3" type="ORF">TraAM80_00228</name>
</gene>
<dbReference type="Proteomes" id="UP000283634">
    <property type="component" value="Unassembled WGS sequence"/>
</dbReference>
<protein>
    <submittedName>
        <fullName evidence="3">Putative actin-like protein</fullName>
    </submittedName>
</protein>
<dbReference type="GeneID" id="40324161"/>
<name>A0A422P4P5_TRYRA</name>
<accession>A0A422P4P5</accession>
<evidence type="ECO:0000313" key="3">
    <source>
        <dbReference type="EMBL" id="RNF12678.1"/>
    </source>
</evidence>
<dbReference type="OMA" id="CGRIFHA"/>
<dbReference type="RefSeq" id="XP_029242908.1">
    <property type="nucleotide sequence ID" value="XM_029377312.1"/>
</dbReference>
<dbReference type="AlphaFoldDB" id="A0A422P4P5"/>
<reference evidence="3 4" key="1">
    <citation type="journal article" date="2018" name="BMC Genomics">
        <title>Genomic comparison of Trypanosoma conorhini and Trypanosoma rangeli to Trypanosoma cruzi strains of high and low virulence.</title>
        <authorList>
            <person name="Bradwell K.R."/>
            <person name="Koparde V.N."/>
            <person name="Matveyev A.V."/>
            <person name="Serrano M.G."/>
            <person name="Alves J.M."/>
            <person name="Parikh H."/>
            <person name="Huang B."/>
            <person name="Lee V."/>
            <person name="Espinosa-Alvarez O."/>
            <person name="Ortiz P.A."/>
            <person name="Costa-Martins A.G."/>
            <person name="Teixeira M.M."/>
            <person name="Buck G.A."/>
        </authorList>
    </citation>
    <scope>NUCLEOTIDE SEQUENCE [LARGE SCALE GENOMIC DNA]</scope>
    <source>
        <strain evidence="3 4">AM80</strain>
    </source>
</reference>
<keyword evidence="4" id="KW-1185">Reference proteome</keyword>
<proteinExistence type="predicted"/>
<feature type="signal peptide" evidence="2">
    <location>
        <begin position="1"/>
        <end position="15"/>
    </location>
</feature>
<evidence type="ECO:0000256" key="1">
    <source>
        <dbReference type="SAM" id="MobiDB-lite"/>
    </source>
</evidence>
<dbReference type="OrthoDB" id="241655at2759"/>
<keyword evidence="2" id="KW-0732">Signal</keyword>
<evidence type="ECO:0000256" key="2">
    <source>
        <dbReference type="SAM" id="SignalP"/>
    </source>
</evidence>
<dbReference type="EMBL" id="MKGL01000003">
    <property type="protein sequence ID" value="RNF12678.1"/>
    <property type="molecule type" value="Genomic_DNA"/>
</dbReference>